<dbReference type="InterPro" id="IPR042176">
    <property type="entry name" value="Pantoate_ligase_C"/>
</dbReference>
<evidence type="ECO:0000256" key="8">
    <source>
        <dbReference type="HAMAP-Rule" id="MF_00158"/>
    </source>
</evidence>
<dbReference type="SUPFAM" id="SSF52374">
    <property type="entry name" value="Nucleotidylyl transferase"/>
    <property type="match status" value="1"/>
</dbReference>
<comment type="catalytic activity">
    <reaction evidence="7 8">
        <text>(R)-pantoate + beta-alanine + ATP = (R)-pantothenate + AMP + diphosphate + H(+)</text>
        <dbReference type="Rhea" id="RHEA:10912"/>
        <dbReference type="ChEBI" id="CHEBI:15378"/>
        <dbReference type="ChEBI" id="CHEBI:15980"/>
        <dbReference type="ChEBI" id="CHEBI:29032"/>
        <dbReference type="ChEBI" id="CHEBI:30616"/>
        <dbReference type="ChEBI" id="CHEBI:33019"/>
        <dbReference type="ChEBI" id="CHEBI:57966"/>
        <dbReference type="ChEBI" id="CHEBI:456215"/>
        <dbReference type="EC" id="6.3.2.1"/>
    </reaction>
</comment>
<dbReference type="EMBL" id="FODO01000001">
    <property type="protein sequence ID" value="SEN77602.1"/>
    <property type="molecule type" value="Genomic_DNA"/>
</dbReference>
<comment type="miscellaneous">
    <text evidence="8">The reaction proceeds by a bi uni uni bi ping pong mechanism.</text>
</comment>
<reference evidence="10" key="1">
    <citation type="submission" date="2016-10" db="EMBL/GenBank/DDBJ databases">
        <authorList>
            <person name="Varghese N."/>
            <person name="Submissions S."/>
        </authorList>
    </citation>
    <scope>NUCLEOTIDE SEQUENCE [LARGE SCALE GENOMIC DNA]</scope>
    <source>
        <strain evidence="10">Nm76</strain>
    </source>
</reference>
<dbReference type="Proteomes" id="UP000198814">
    <property type="component" value="Unassembled WGS sequence"/>
</dbReference>
<dbReference type="InterPro" id="IPR004821">
    <property type="entry name" value="Cyt_trans-like"/>
</dbReference>
<comment type="pathway">
    <text evidence="1 8">Cofactor biosynthesis; (R)-pantothenate biosynthesis; (R)-pantothenate from (R)-pantoate and beta-alanine: step 1/1.</text>
</comment>
<dbReference type="GO" id="GO:0004592">
    <property type="term" value="F:pantoate-beta-alanine ligase activity"/>
    <property type="evidence" value="ECO:0007669"/>
    <property type="project" value="UniProtKB-UniRule"/>
</dbReference>
<dbReference type="GO" id="GO:0015940">
    <property type="term" value="P:pantothenate biosynthetic process"/>
    <property type="evidence" value="ECO:0007669"/>
    <property type="project" value="UniProtKB-UniRule"/>
</dbReference>
<evidence type="ECO:0000256" key="1">
    <source>
        <dbReference type="ARBA" id="ARBA00004990"/>
    </source>
</evidence>
<feature type="binding site" evidence="8">
    <location>
        <begin position="180"/>
        <end position="183"/>
    </location>
    <ligand>
        <name>ATP</name>
        <dbReference type="ChEBI" id="CHEBI:30616"/>
    </ligand>
</feature>
<feature type="active site" description="Proton donor" evidence="8">
    <location>
        <position position="33"/>
    </location>
</feature>
<evidence type="ECO:0000256" key="2">
    <source>
        <dbReference type="ARBA" id="ARBA00009256"/>
    </source>
</evidence>
<keyword evidence="4 8" id="KW-0566">Pantothenate biosynthesis</keyword>
<evidence type="ECO:0000256" key="6">
    <source>
        <dbReference type="ARBA" id="ARBA00022840"/>
    </source>
</evidence>
<accession>A0A1H8JA07</accession>
<feature type="binding site" evidence="8">
    <location>
        <position position="57"/>
    </location>
    <ligand>
        <name>beta-alanine</name>
        <dbReference type="ChEBI" id="CHEBI:57966"/>
    </ligand>
</feature>
<dbReference type="STRING" id="42354.SAMN05216333_101145"/>
<dbReference type="GO" id="GO:0005524">
    <property type="term" value="F:ATP binding"/>
    <property type="evidence" value="ECO:0007669"/>
    <property type="project" value="UniProtKB-KW"/>
</dbReference>
<dbReference type="UniPathway" id="UPA00028">
    <property type="reaction ID" value="UER00005"/>
</dbReference>
<comment type="similarity">
    <text evidence="2 8">Belongs to the pantothenate synthetase family.</text>
</comment>
<protein>
    <recommendedName>
        <fullName evidence="8">Pantothenate synthetase</fullName>
        <shortName evidence="8">PS</shortName>
        <ecNumber evidence="8">6.3.2.1</ecNumber>
    </recommendedName>
    <alternativeName>
        <fullName evidence="8">Pantoate--beta-alanine ligase</fullName>
    </alternativeName>
    <alternativeName>
        <fullName evidence="8">Pantoate-activating enzyme</fullName>
    </alternativeName>
</protein>
<feature type="binding site" evidence="8">
    <location>
        <begin position="143"/>
        <end position="146"/>
    </location>
    <ligand>
        <name>ATP</name>
        <dbReference type="ChEBI" id="CHEBI:30616"/>
    </ligand>
</feature>
<keyword evidence="8" id="KW-0963">Cytoplasm</keyword>
<gene>
    <name evidence="8" type="primary">panC</name>
    <name evidence="9" type="ORF">SAMN05216333_101145</name>
</gene>
<dbReference type="Gene3D" id="3.30.1300.10">
    <property type="entry name" value="Pantoate-beta-alanine ligase, C-terminal domain"/>
    <property type="match status" value="1"/>
</dbReference>
<dbReference type="Pfam" id="PF02569">
    <property type="entry name" value="Pantoate_ligase"/>
    <property type="match status" value="1"/>
</dbReference>
<proteinExistence type="inferred from homology"/>
<keyword evidence="5 8" id="KW-0547">Nucleotide-binding</keyword>
<dbReference type="HAMAP" id="MF_00158">
    <property type="entry name" value="PanC"/>
    <property type="match status" value="1"/>
</dbReference>
<evidence type="ECO:0000256" key="5">
    <source>
        <dbReference type="ARBA" id="ARBA00022741"/>
    </source>
</evidence>
<dbReference type="InterPro" id="IPR003721">
    <property type="entry name" value="Pantoate_ligase"/>
</dbReference>
<dbReference type="AlphaFoldDB" id="A0A1H8JA07"/>
<feature type="binding site" evidence="8">
    <location>
        <position position="149"/>
    </location>
    <ligand>
        <name>(R)-pantoate</name>
        <dbReference type="ChEBI" id="CHEBI:15980"/>
    </ligand>
</feature>
<dbReference type="PANTHER" id="PTHR21299">
    <property type="entry name" value="CYTIDYLATE KINASE/PANTOATE-BETA-ALANINE LIGASE"/>
    <property type="match status" value="1"/>
</dbReference>
<dbReference type="Gene3D" id="3.40.50.620">
    <property type="entry name" value="HUPs"/>
    <property type="match status" value="1"/>
</dbReference>
<organism evidence="9 10">
    <name type="scientific">Nitrosomonas oligotropha</name>
    <dbReference type="NCBI Taxonomy" id="42354"/>
    <lineage>
        <taxon>Bacteria</taxon>
        <taxon>Pseudomonadati</taxon>
        <taxon>Pseudomonadota</taxon>
        <taxon>Betaproteobacteria</taxon>
        <taxon>Nitrosomonadales</taxon>
        <taxon>Nitrosomonadaceae</taxon>
        <taxon>Nitrosomonas</taxon>
    </lineage>
</organism>
<dbReference type="InterPro" id="IPR014729">
    <property type="entry name" value="Rossmann-like_a/b/a_fold"/>
</dbReference>
<evidence type="ECO:0000256" key="3">
    <source>
        <dbReference type="ARBA" id="ARBA00022598"/>
    </source>
</evidence>
<feature type="binding site" evidence="8">
    <location>
        <position position="172"/>
    </location>
    <ligand>
        <name>ATP</name>
        <dbReference type="ChEBI" id="CHEBI:30616"/>
    </ligand>
</feature>
<sequence>MNILTDIAALRETLRGEKNIAFVPTMGNLHEGHLALIEQANRLSGCVVVSIFVNRLQFLPHEDFERYPRTLEEDCRALSALNVKTVFAPNEKILFPTPQEFLLALPPVADILEGKFRPGFFRGVATIVLKLFNIIQPDLAVFGKKDYQQLHIVREMVRQLNLPVNIVAGETVRATDGLALSSRNQYLNGTQRAEACHLYQTLLRIKQKIISGCNDFQALQENASNNLAQRGWKVDYISIHRRSSLLPAQAPDQDLVVLGAAWLDKTRLIDNLEIEPPIFLK</sequence>
<dbReference type="GO" id="GO:0005829">
    <property type="term" value="C:cytosol"/>
    <property type="evidence" value="ECO:0007669"/>
    <property type="project" value="TreeGrafter"/>
</dbReference>
<dbReference type="NCBIfam" id="TIGR00018">
    <property type="entry name" value="panC"/>
    <property type="match status" value="1"/>
</dbReference>
<evidence type="ECO:0000313" key="10">
    <source>
        <dbReference type="Proteomes" id="UP000198814"/>
    </source>
</evidence>
<comment type="subunit">
    <text evidence="8">Homodimer.</text>
</comment>
<keyword evidence="3 8" id="KW-0436">Ligase</keyword>
<feature type="binding site" evidence="8">
    <location>
        <position position="57"/>
    </location>
    <ligand>
        <name>(R)-pantoate</name>
        <dbReference type="ChEBI" id="CHEBI:15980"/>
    </ligand>
</feature>
<evidence type="ECO:0000256" key="4">
    <source>
        <dbReference type="ARBA" id="ARBA00022655"/>
    </source>
</evidence>
<dbReference type="PANTHER" id="PTHR21299:SF1">
    <property type="entry name" value="PANTOATE--BETA-ALANINE LIGASE"/>
    <property type="match status" value="1"/>
</dbReference>
<name>A0A1H8JA07_9PROT</name>
<keyword evidence="6 8" id="KW-0067">ATP-binding</keyword>
<dbReference type="EC" id="6.3.2.1" evidence="8"/>
<dbReference type="CDD" id="cd00560">
    <property type="entry name" value="PanC"/>
    <property type="match status" value="1"/>
</dbReference>
<comment type="subcellular location">
    <subcellularLocation>
        <location evidence="8">Cytoplasm</location>
    </subcellularLocation>
</comment>
<dbReference type="NCBIfam" id="TIGR00125">
    <property type="entry name" value="cyt_tran_rel"/>
    <property type="match status" value="1"/>
</dbReference>
<comment type="function">
    <text evidence="8">Catalyzes the condensation of pantoate with beta-alanine in an ATP-dependent reaction via a pantoyl-adenylate intermediate.</text>
</comment>
<dbReference type="OrthoDB" id="9773087at2"/>
<evidence type="ECO:0000256" key="7">
    <source>
        <dbReference type="ARBA" id="ARBA00048258"/>
    </source>
</evidence>
<feature type="binding site" evidence="8">
    <location>
        <begin position="26"/>
        <end position="33"/>
    </location>
    <ligand>
        <name>ATP</name>
        <dbReference type="ChEBI" id="CHEBI:30616"/>
    </ligand>
</feature>
<keyword evidence="10" id="KW-1185">Reference proteome</keyword>
<dbReference type="RefSeq" id="WP_090315009.1">
    <property type="nucleotide sequence ID" value="NZ_FNOE01000001.1"/>
</dbReference>
<evidence type="ECO:0000313" key="9">
    <source>
        <dbReference type="EMBL" id="SEN77602.1"/>
    </source>
</evidence>